<feature type="region of interest" description="Disordered" evidence="1">
    <location>
        <begin position="20"/>
        <end position="59"/>
    </location>
</feature>
<feature type="compositionally biased region" description="Basic and acidic residues" evidence="1">
    <location>
        <begin position="27"/>
        <end position="49"/>
    </location>
</feature>
<dbReference type="EMBL" id="CP061800">
    <property type="protein sequence ID" value="QTA91785.1"/>
    <property type="molecule type" value="Genomic_DNA"/>
</dbReference>
<accession>A0A975GS82</accession>
<organism evidence="2 3">
    <name type="scientific">Desulfonema magnum</name>
    <dbReference type="NCBI Taxonomy" id="45655"/>
    <lineage>
        <taxon>Bacteria</taxon>
        <taxon>Pseudomonadati</taxon>
        <taxon>Thermodesulfobacteriota</taxon>
        <taxon>Desulfobacteria</taxon>
        <taxon>Desulfobacterales</taxon>
        <taxon>Desulfococcaceae</taxon>
        <taxon>Desulfonema</taxon>
    </lineage>
</organism>
<dbReference type="InterPro" id="IPR014995">
    <property type="entry name" value="DUF1844"/>
</dbReference>
<dbReference type="Pfam" id="PF08899">
    <property type="entry name" value="DUF1844"/>
    <property type="match status" value="1"/>
</dbReference>
<name>A0A975GS82_9BACT</name>
<dbReference type="RefSeq" id="WP_207679415.1">
    <property type="nucleotide sequence ID" value="NZ_CP061800.1"/>
</dbReference>
<sequence length="143" mass="16314">MSEEEKKDFVVRDKRIFAEENQDTEQVEDKEKSPKEKLVKDEAKEKLSETSDSTKTCGSEAHLPKVTFPTFIFSLNSSAFVQLGLIEDPATGKKIKNLPLAKQTIDILGMLEEKTCGNLTKEEEAMLKNILYDLRVLYIKEKK</sequence>
<evidence type="ECO:0000313" key="3">
    <source>
        <dbReference type="Proteomes" id="UP000663722"/>
    </source>
</evidence>
<keyword evidence="3" id="KW-1185">Reference proteome</keyword>
<protein>
    <submittedName>
        <fullName evidence="2">DUF1844</fullName>
    </submittedName>
</protein>
<dbReference type="Proteomes" id="UP000663722">
    <property type="component" value="Chromosome"/>
</dbReference>
<reference evidence="2" key="1">
    <citation type="journal article" date="2021" name="Microb. Physiol.">
        <title>Proteogenomic Insights into the Physiology of Marine, Sulfate-Reducing, Filamentous Desulfonema limicola and Desulfonema magnum.</title>
        <authorList>
            <person name="Schnaars V."/>
            <person name="Wohlbrand L."/>
            <person name="Scheve S."/>
            <person name="Hinrichs C."/>
            <person name="Reinhardt R."/>
            <person name="Rabus R."/>
        </authorList>
    </citation>
    <scope>NUCLEOTIDE SEQUENCE</scope>
    <source>
        <strain evidence="2">4be13</strain>
    </source>
</reference>
<dbReference type="KEGG" id="dmm:dnm_078590"/>
<gene>
    <name evidence="2" type="ORF">dnm_078590</name>
</gene>
<dbReference type="AlphaFoldDB" id="A0A975GS82"/>
<evidence type="ECO:0000256" key="1">
    <source>
        <dbReference type="SAM" id="MobiDB-lite"/>
    </source>
</evidence>
<proteinExistence type="predicted"/>
<evidence type="ECO:0000313" key="2">
    <source>
        <dbReference type="EMBL" id="QTA91785.1"/>
    </source>
</evidence>